<dbReference type="EMBL" id="CASHTH010003986">
    <property type="protein sequence ID" value="CAI8052122.1"/>
    <property type="molecule type" value="Genomic_DNA"/>
</dbReference>
<keyword evidence="3" id="KW-1185">Reference proteome</keyword>
<dbReference type="PANTHER" id="PTHR20883:SF14">
    <property type="entry name" value="PHYTANOYL-COA DIOXYGENASE"/>
    <property type="match status" value="1"/>
</dbReference>
<evidence type="ECO:0000313" key="3">
    <source>
        <dbReference type="Proteomes" id="UP001174909"/>
    </source>
</evidence>
<dbReference type="Gene3D" id="2.60.120.620">
    <property type="entry name" value="q2cbj1_9rhob like domain"/>
    <property type="match status" value="1"/>
</dbReference>
<dbReference type="AlphaFoldDB" id="A0AA35XIJ5"/>
<comment type="caution">
    <text evidence="2">The sequence shown here is derived from an EMBL/GenBank/DDBJ whole genome shotgun (WGS) entry which is preliminary data.</text>
</comment>
<name>A0AA35XIJ5_GEOBA</name>
<comment type="cofactor">
    <cofactor evidence="1">
        <name>Fe cation</name>
        <dbReference type="ChEBI" id="CHEBI:24875"/>
    </cofactor>
</comment>
<gene>
    <name evidence="2" type="ORF">GBAR_LOCUS28533</name>
</gene>
<keyword evidence="2" id="KW-0223">Dioxygenase</keyword>
<reference evidence="2" key="1">
    <citation type="submission" date="2023-03" db="EMBL/GenBank/DDBJ databases">
        <authorList>
            <person name="Steffen K."/>
            <person name="Cardenas P."/>
        </authorList>
    </citation>
    <scope>NUCLEOTIDE SEQUENCE</scope>
</reference>
<dbReference type="PANTHER" id="PTHR20883">
    <property type="entry name" value="PHYTANOYL-COA DIOXYGENASE DOMAIN CONTAINING 1"/>
    <property type="match status" value="1"/>
</dbReference>
<dbReference type="SUPFAM" id="SSF51197">
    <property type="entry name" value="Clavaminate synthase-like"/>
    <property type="match status" value="1"/>
</dbReference>
<evidence type="ECO:0000256" key="1">
    <source>
        <dbReference type="ARBA" id="ARBA00001962"/>
    </source>
</evidence>
<accession>A0AA35XIJ5</accession>
<organism evidence="2 3">
    <name type="scientific">Geodia barretti</name>
    <name type="common">Barrett's horny sponge</name>
    <dbReference type="NCBI Taxonomy" id="519541"/>
    <lineage>
        <taxon>Eukaryota</taxon>
        <taxon>Metazoa</taxon>
        <taxon>Porifera</taxon>
        <taxon>Demospongiae</taxon>
        <taxon>Heteroscleromorpha</taxon>
        <taxon>Tetractinellida</taxon>
        <taxon>Astrophorina</taxon>
        <taxon>Geodiidae</taxon>
        <taxon>Geodia</taxon>
    </lineage>
</organism>
<proteinExistence type="predicted"/>
<dbReference type="Proteomes" id="UP001174909">
    <property type="component" value="Unassembled WGS sequence"/>
</dbReference>
<protein>
    <submittedName>
        <fullName evidence="2">Phytanoyl-CoA dioxygenase domain-containing protein 1</fullName>
    </submittedName>
</protein>
<evidence type="ECO:0000313" key="2">
    <source>
        <dbReference type="EMBL" id="CAI8052122.1"/>
    </source>
</evidence>
<sequence length="330" mass="37038">MGSLTAQQVEGFYKYGFLKVDGVLDPEEYLDPIIDEYSGVLDRLADELYDKGEIKSRYEDLPFGDRVTAIYAETGKQFSGYFDFSLPFMGVTEETPFWTGQAVLNALLRQSLLDAVESLIGSEIYSNPVQHVRIKPPEQYLPKNANGEPVIGATEWHQDHGVVTENADDTNMITAWFSLTDAAIEQGPLKIVPQSHDSGLLTHCLNYQGTGRRVIPENLFDIDSTLPMPAKRGDVIFLHRETVHGSLANVSEKIRWSFDLRYNPIGQPTGRDAFPGFVARSRKNPEAELRDAETWTDLWTKTRTKMASINQGDMGDVKFGRWSEGHPDCA</sequence>
<dbReference type="GO" id="GO:0051213">
    <property type="term" value="F:dioxygenase activity"/>
    <property type="evidence" value="ECO:0007669"/>
    <property type="project" value="UniProtKB-KW"/>
</dbReference>
<dbReference type="Pfam" id="PF05721">
    <property type="entry name" value="PhyH"/>
    <property type="match status" value="1"/>
</dbReference>
<dbReference type="InterPro" id="IPR008775">
    <property type="entry name" value="Phytyl_CoA_dOase-like"/>
</dbReference>
<keyword evidence="2" id="KW-0560">Oxidoreductase</keyword>